<comment type="similarity">
    <text evidence="1">Belongs to the LTN1 family.</text>
</comment>
<comment type="pathway">
    <text evidence="1">Protein modification; protein ubiquitination.</text>
</comment>
<feature type="compositionally biased region" description="Polar residues" evidence="2">
    <location>
        <begin position="666"/>
        <end position="688"/>
    </location>
</feature>
<dbReference type="PANTHER" id="PTHR12389:SF0">
    <property type="entry name" value="E3 UBIQUITIN-PROTEIN LIGASE LISTERIN"/>
    <property type="match status" value="1"/>
</dbReference>
<dbReference type="GO" id="GO:1990112">
    <property type="term" value="C:RQC complex"/>
    <property type="evidence" value="ECO:0007669"/>
    <property type="project" value="UniProtKB-UniRule"/>
</dbReference>
<dbReference type="InterPro" id="IPR054478">
    <property type="entry name" value="LTN1_UBC"/>
</dbReference>
<dbReference type="EMBL" id="JANBQB010000215">
    <property type="protein sequence ID" value="KAJ1979505.1"/>
    <property type="molecule type" value="Genomic_DNA"/>
</dbReference>
<dbReference type="Pfam" id="PF23009">
    <property type="entry name" value="UBC_like"/>
    <property type="match status" value="1"/>
</dbReference>
<comment type="caution">
    <text evidence="6">The sequence shown here is derived from an EMBL/GenBank/DDBJ whole genome shotgun (WGS) entry which is preliminary data.</text>
</comment>
<keyword evidence="1" id="KW-0863">Zinc-finger</keyword>
<dbReference type="InterPro" id="IPR054477">
    <property type="entry name" value="LTN1_E3_ligase_6th"/>
</dbReference>
<dbReference type="GO" id="GO:0008270">
    <property type="term" value="F:zinc ion binding"/>
    <property type="evidence" value="ECO:0007669"/>
    <property type="project" value="UniProtKB-KW"/>
</dbReference>
<dbReference type="OrthoDB" id="6108at2759"/>
<accession>A0A9W8E8X2</accession>
<dbReference type="Pfam" id="PF22999">
    <property type="entry name" value="LTN1_E3_ligase_6th"/>
    <property type="match status" value="1"/>
</dbReference>
<dbReference type="GO" id="GO:0043023">
    <property type="term" value="F:ribosomal large subunit binding"/>
    <property type="evidence" value="ECO:0007669"/>
    <property type="project" value="TreeGrafter"/>
</dbReference>
<dbReference type="GO" id="GO:1990116">
    <property type="term" value="P:ribosome-associated ubiquitin-dependent protein catabolic process"/>
    <property type="evidence" value="ECO:0007669"/>
    <property type="project" value="UniProtKB-UniRule"/>
</dbReference>
<keyword evidence="1" id="KW-0808">Transferase</keyword>
<feature type="region of interest" description="Disordered" evidence="2">
    <location>
        <begin position="659"/>
        <end position="698"/>
    </location>
</feature>
<evidence type="ECO:0000313" key="7">
    <source>
        <dbReference type="Proteomes" id="UP001151582"/>
    </source>
</evidence>
<name>A0A9W8E8X2_9FUNG</name>
<dbReference type="Proteomes" id="UP001151582">
    <property type="component" value="Unassembled WGS sequence"/>
</dbReference>
<keyword evidence="1" id="KW-0479">Metal-binding</keyword>
<reference evidence="6" key="1">
    <citation type="submission" date="2022-07" db="EMBL/GenBank/DDBJ databases">
        <title>Phylogenomic reconstructions and comparative analyses of Kickxellomycotina fungi.</title>
        <authorList>
            <person name="Reynolds N.K."/>
            <person name="Stajich J.E."/>
            <person name="Barry K."/>
            <person name="Grigoriev I.V."/>
            <person name="Crous P."/>
            <person name="Smith M.E."/>
        </authorList>
    </citation>
    <scope>NUCLEOTIDE SEQUENCE</scope>
    <source>
        <strain evidence="6">RSA 567</strain>
    </source>
</reference>
<comment type="subunit">
    <text evidence="1">Component of the ribosome quality control complex (RQC).</text>
</comment>
<dbReference type="GO" id="GO:0005829">
    <property type="term" value="C:cytosol"/>
    <property type="evidence" value="ECO:0007669"/>
    <property type="project" value="UniProtKB-UniRule"/>
</dbReference>
<feature type="domain" description="E3 ubiquitin-protein ligase listerin HEAT repeat region" evidence="4">
    <location>
        <begin position="1616"/>
        <end position="1790"/>
    </location>
</feature>
<dbReference type="PANTHER" id="PTHR12389">
    <property type="entry name" value="ZINC FINGER PROTEIN 294"/>
    <property type="match status" value="1"/>
</dbReference>
<dbReference type="Gene3D" id="1.25.10.10">
    <property type="entry name" value="Leucine-rich Repeat Variant"/>
    <property type="match status" value="1"/>
</dbReference>
<evidence type="ECO:0000259" key="4">
    <source>
        <dbReference type="Pfam" id="PF22999"/>
    </source>
</evidence>
<keyword evidence="1" id="KW-0833">Ubl conjugation pathway</keyword>
<dbReference type="Pfam" id="PF22958">
    <property type="entry name" value="Ltn1_1st"/>
    <property type="match status" value="1"/>
</dbReference>
<keyword evidence="1" id="KW-0862">Zinc</keyword>
<dbReference type="GO" id="GO:0061630">
    <property type="term" value="F:ubiquitin protein ligase activity"/>
    <property type="evidence" value="ECO:0007669"/>
    <property type="project" value="UniProtKB-UniRule"/>
</dbReference>
<evidence type="ECO:0000256" key="1">
    <source>
        <dbReference type="RuleBase" id="RU367090"/>
    </source>
</evidence>
<evidence type="ECO:0000256" key="2">
    <source>
        <dbReference type="SAM" id="MobiDB-lite"/>
    </source>
</evidence>
<dbReference type="GO" id="GO:0072344">
    <property type="term" value="P:rescue of stalled ribosome"/>
    <property type="evidence" value="ECO:0007669"/>
    <property type="project" value="UniProtKB-UniRule"/>
</dbReference>
<comment type="function">
    <text evidence="1">E3 ubiquitin-protein ligase. Component of the ribosome quality control complex (RQC), a ribosome-associated complex that mediates ubiquitination and extraction of incompletely synthesized nascent chains for proteasomal degradation.</text>
</comment>
<proteinExistence type="inferred from homology"/>
<gene>
    <name evidence="6" type="ORF">H4R34_002796</name>
</gene>
<dbReference type="InterPro" id="IPR016024">
    <property type="entry name" value="ARM-type_fold"/>
</dbReference>
<sequence length="1929" mass="215458">MGGAKRSAPRVKDNLQPSSSRYRLCTNHPILFIWRNVRISRAAGQAENAAVNMFRANPTLAFRQLSLTSSDSGHTTDEHNGAKHSTACHEYHLDGDLGRILKSLGKRNSATRIKALQELKEFVQTKPLDSLRPLVDAWPRQYAKGNLDVDHQLRLVTNQVHAALVPRLKRQIQPALPQLMPYWLLAFCDPYKDTGECARTAFTNLFSPDKQVRALCLYLASTLAFATENLCHHSAATLTDPRLLDKDEQNTVFERVLQGSFSVVTYLLDRLNPEQLAANQDKLDSLLANREMWQKFEAKSPAVRRAAYAMLTKFLSKWPQVLEPCEQLIGHAFVRRALLNRDTATHRDLWDTLLLTTRHFPNTWLHVNQKKPVLPRLYDAIRHAGYGSPQVIGPCLLPLVKCLPSQLFEPSLAQPATAFVTAQYEGTRAVLGRPTALAAMVEAWRECLIHFVALLAKQGEELKASTLLTTQAALLAKVCLIESPTEALVHELQQCLQSLVVKQFPRNFAEMAFKQILNRFTEYVTQNLTQATEPLQKPLDCLLAFLTQVHTAGIDASFHDPITASLEKLGYALLDLLPRSDTAAHVRTDILVLLTCILKFPLRNGPFSTPFLTQLEHTLVHSAQTLAAKGLPFEPTDPLFDLLAAYTARHWPQTSESVDFLAKPKSPTSSRASLQSNTTLTAPGSRTFSPKAEASPLDSTLTLGRDSIERVYGQIQDTLRCHNDQSRQWALVAAYWGALVRLQLPSHLAVDALHTMPAFTELMAGLEHREFATFPRSTLEALCTAVAQWLRVDPYFTEAHHYTWVLDLLGWCLAQSHDPLVFDKDLPTSDDAWQGRLQLSHTCLTQLLALCDSPSHVLALFTDGATAIVWPIFHLACLDDVHHSYVTEQLRDQVYLSQVILQLTKGAQRCRDLIIRTCHASDALESVQLAALLRSSIAEHFGSFVWDPHTALTPRTLSTCLRHLTHALNQSEAQQQTFLHQILTNVSQWSAIIHDPHWPQPGPSLEICPGSCMDTFLLAPPQIITVDSTVTFQEPSPPSSSRARLGPTQVTRSSPFRYSLWVRLALITSHLASDFGTEFLFFESVTGPELSMCAPSLDATNVFYRLLPGRSWLVHVWVLAWLVAHDEEMGPDVAHERYFPAPASPDQAWSRLLRKSIDEFLFKLLHQCLVEPTGAASYLQSVTTMDPATMFAFLHHPDMHAGAQQLTPDNEVSVIAGSMVQAFVASHSTYHLRALTALWQWVIATAQAPSIPALAAQSTGSLPRANRRSMPPASVHAWFGHLAAQYSERLYPYVYLSTIKGFTDLVPTMAEVTTLRRNCIEALQSLCQTVSISQTLTDATRFTNLVTGLAAVTHLFFTDPQVTPFESPESLISPWASSATLQADVKSVYGVVTELQRQANDALDSLAQQFQALSTEARSESQLTRRRLQCQALRLHLVLDQVVRLLYPVLRHVDAISDQVLTYISYTLCKWLTSWGPVFGLTSYSNPFILDDLVLALRYHGVALTNLVLGRFEHDLHFTPARGLAFPEATTFLFRQIWEFFANDPQGGARAQGNGALAQYMGALGHLLPKALALRCIPLPTLATCLGKLKGTDSRLLIHSYFICGQSLQQQPNLAELTPVLLEALHDALPHSLAFTDQQDFAYTAIPAVDPQCLLLRAMLIYSLYLRAVQQCANNPSQAVACLSLTHKDTLNEMIAVLCNTLGLTRYTTRAFNLALWDTSTYYLQEFDASQGLSHALLAASLVYRSLWVVPALVRQWWDGLTNRQVKSAVHRFVSRYFSVAVAEQELQHLRRHTKLKQLLAKQEAMSLSIKPANTSCTLRFVLDDVTIELVFCLPPAYPLQVVQVECAQQPVIDDQRWRGWVLTARGLQARNCQLADTVHHFAQNINYLFDGVEECCICYSVVCIYDSTLPKKPCSTCQQKFHSACLAK</sequence>
<dbReference type="SUPFAM" id="SSF48371">
    <property type="entry name" value="ARM repeat"/>
    <property type="match status" value="1"/>
</dbReference>
<dbReference type="EC" id="2.3.2.27" evidence="1"/>
<dbReference type="InterPro" id="IPR039795">
    <property type="entry name" value="LTN1/Rkr1"/>
</dbReference>
<dbReference type="InterPro" id="IPR054476">
    <property type="entry name" value="Ltn1_N"/>
</dbReference>
<protein>
    <recommendedName>
        <fullName evidence="1">E3 ubiquitin-protein ligase listerin</fullName>
        <ecNumber evidence="1">2.3.2.27</ecNumber>
    </recommendedName>
    <alternativeName>
        <fullName evidence="1">RING-type E3 ubiquitin transferase listerin</fullName>
    </alternativeName>
</protein>
<organism evidence="6 7">
    <name type="scientific">Dimargaris verticillata</name>
    <dbReference type="NCBI Taxonomy" id="2761393"/>
    <lineage>
        <taxon>Eukaryota</taxon>
        <taxon>Fungi</taxon>
        <taxon>Fungi incertae sedis</taxon>
        <taxon>Zoopagomycota</taxon>
        <taxon>Kickxellomycotina</taxon>
        <taxon>Dimargaritomycetes</taxon>
        <taxon>Dimargaritales</taxon>
        <taxon>Dimargaritaceae</taxon>
        <taxon>Dimargaris</taxon>
    </lineage>
</organism>
<feature type="non-terminal residue" evidence="6">
    <location>
        <position position="1"/>
    </location>
</feature>
<dbReference type="InterPro" id="IPR011989">
    <property type="entry name" value="ARM-like"/>
</dbReference>
<keyword evidence="7" id="KW-1185">Reference proteome</keyword>
<evidence type="ECO:0000313" key="6">
    <source>
        <dbReference type="EMBL" id="KAJ1979505.1"/>
    </source>
</evidence>
<evidence type="ECO:0000259" key="5">
    <source>
        <dbReference type="Pfam" id="PF23009"/>
    </source>
</evidence>
<feature type="domain" description="E3 ubiquitin-protein ligase listerin N-terminal" evidence="3">
    <location>
        <begin position="94"/>
        <end position="401"/>
    </location>
</feature>
<evidence type="ECO:0000259" key="3">
    <source>
        <dbReference type="Pfam" id="PF22958"/>
    </source>
</evidence>
<feature type="domain" description="E3 ubiquitin-protein ligase listerin ubiquitin conjugating" evidence="5">
    <location>
        <begin position="1806"/>
        <end position="1887"/>
    </location>
</feature>
<comment type="catalytic activity">
    <reaction evidence="1">
        <text>S-ubiquitinyl-[E2 ubiquitin-conjugating enzyme]-L-cysteine + [acceptor protein]-L-lysine = [E2 ubiquitin-conjugating enzyme]-L-cysteine + N(6)-ubiquitinyl-[acceptor protein]-L-lysine.</text>
        <dbReference type="EC" id="2.3.2.27"/>
    </reaction>
</comment>